<dbReference type="AlphaFoldDB" id="A0A0A8Z6K4"/>
<dbReference type="EMBL" id="GBRH01262876">
    <property type="protein sequence ID" value="JAD35019.1"/>
    <property type="molecule type" value="Transcribed_RNA"/>
</dbReference>
<proteinExistence type="predicted"/>
<keyword evidence="1" id="KW-0472">Membrane</keyword>
<keyword evidence="1" id="KW-0812">Transmembrane</keyword>
<accession>A0A0A8Z6K4</accession>
<protein>
    <submittedName>
        <fullName evidence="2">Uncharacterized protein</fullName>
    </submittedName>
</protein>
<name>A0A0A8Z6K4_ARUDO</name>
<sequence length="37" mass="4327">MIHLILLGIRILGSSFCCLQFRFLLVCQYLFDTSCMK</sequence>
<feature type="transmembrane region" description="Helical" evidence="1">
    <location>
        <begin position="7"/>
        <end position="31"/>
    </location>
</feature>
<reference evidence="2" key="1">
    <citation type="submission" date="2014-09" db="EMBL/GenBank/DDBJ databases">
        <authorList>
            <person name="Magalhaes I.L.F."/>
            <person name="Oliveira U."/>
            <person name="Santos F.R."/>
            <person name="Vidigal T.H.D.A."/>
            <person name="Brescovit A.D."/>
            <person name="Santos A.J."/>
        </authorList>
    </citation>
    <scope>NUCLEOTIDE SEQUENCE</scope>
    <source>
        <tissue evidence="2">Shoot tissue taken approximately 20 cm above the soil surface</tissue>
    </source>
</reference>
<reference evidence="2" key="2">
    <citation type="journal article" date="2015" name="Data Brief">
        <title>Shoot transcriptome of the giant reed, Arundo donax.</title>
        <authorList>
            <person name="Barrero R.A."/>
            <person name="Guerrero F.D."/>
            <person name="Moolhuijzen P."/>
            <person name="Goolsby J.A."/>
            <person name="Tidwell J."/>
            <person name="Bellgard S.E."/>
            <person name="Bellgard M.I."/>
        </authorList>
    </citation>
    <scope>NUCLEOTIDE SEQUENCE</scope>
    <source>
        <tissue evidence="2">Shoot tissue taken approximately 20 cm above the soil surface</tissue>
    </source>
</reference>
<organism evidence="2">
    <name type="scientific">Arundo donax</name>
    <name type="common">Giant reed</name>
    <name type="synonym">Donax arundinaceus</name>
    <dbReference type="NCBI Taxonomy" id="35708"/>
    <lineage>
        <taxon>Eukaryota</taxon>
        <taxon>Viridiplantae</taxon>
        <taxon>Streptophyta</taxon>
        <taxon>Embryophyta</taxon>
        <taxon>Tracheophyta</taxon>
        <taxon>Spermatophyta</taxon>
        <taxon>Magnoliopsida</taxon>
        <taxon>Liliopsida</taxon>
        <taxon>Poales</taxon>
        <taxon>Poaceae</taxon>
        <taxon>PACMAD clade</taxon>
        <taxon>Arundinoideae</taxon>
        <taxon>Arundineae</taxon>
        <taxon>Arundo</taxon>
    </lineage>
</organism>
<evidence type="ECO:0000256" key="1">
    <source>
        <dbReference type="SAM" id="Phobius"/>
    </source>
</evidence>
<keyword evidence="1" id="KW-1133">Transmembrane helix</keyword>
<evidence type="ECO:0000313" key="2">
    <source>
        <dbReference type="EMBL" id="JAD35019.1"/>
    </source>
</evidence>